<accession>A0AAN9C3J7</accession>
<dbReference type="InterPro" id="IPR016024">
    <property type="entry name" value="ARM-type_fold"/>
</dbReference>
<keyword evidence="2" id="KW-1185">Reference proteome</keyword>
<sequence>MEQMITSADFMHTEDDHALQRFTSSIEDWISGNADDITVREVQASMKAVQGKVCRPDFPSEGTSGYNMGYNLIGALQGVISDLIDEEKARPTDFHQIYLEFILQMIETGPGTSHVEYIFMLKDDDAVEFQAYFQDLRGDVLSRVTRCLKKEYRPDPGTDWKAYSSAFDKFYRHFIADYFSEEQFEVAHEDFLNLFMFLRLGFNDKDIETRTAMNEFAYRIELIYDRTIFKGIQGRVLAQKLQELSEIILAPEFPQEEDVAKEVKDILGDLLRTVSEDGLIGSMYDVIMDLALNLTVRKAGCEETREYFETIGYFFYHISENCVKNNGDLFEGLVKKFMYVLDHVKDEVYLTYRFVNSIMDNCLGKAMGTSEDEVRQWIAMIKAMLRHSVPECIESAHRAMKEKDKLLKWKKYPEDIKEIFSLLSAITFPKWLTEEQYQRGMNALKNLSSDFLDEAKKAGIAKLELTGPMMEFVFHCLEMLTPQAYSLAKTVVEKIEFNPKRDKALLMDALRRVTAIFEDDRYEWDDEESGDLGSAVQEIVSTSLDCVKDGKAFTWEEYDDLIYLAKISQTKMNTATENTTSVFCPVYSTVAVNISGWLTTMNESHRLIPLIPGMIEAMENDDDMIREIGSSQLAMISQSAGNLCAQYLSKLIQHFLESENDIILSE</sequence>
<reference evidence="1 2" key="1">
    <citation type="submission" date="2024-02" db="EMBL/GenBank/DDBJ databases">
        <title>Chromosome-scale genome assembly of the rough periwinkle Littorina saxatilis.</title>
        <authorList>
            <person name="De Jode A."/>
            <person name="Faria R."/>
            <person name="Formenti G."/>
            <person name="Sims Y."/>
            <person name="Smith T.P."/>
            <person name="Tracey A."/>
            <person name="Wood J.M.D."/>
            <person name="Zagrodzka Z.B."/>
            <person name="Johannesson K."/>
            <person name="Butlin R.K."/>
            <person name="Leder E.H."/>
        </authorList>
    </citation>
    <scope>NUCLEOTIDE SEQUENCE [LARGE SCALE GENOMIC DNA]</scope>
    <source>
        <strain evidence="1">Snail1</strain>
        <tissue evidence="1">Muscle</tissue>
    </source>
</reference>
<gene>
    <name evidence="1" type="ORF">V1264_002240</name>
</gene>
<dbReference type="SUPFAM" id="SSF48371">
    <property type="entry name" value="ARM repeat"/>
    <property type="match status" value="1"/>
</dbReference>
<comment type="caution">
    <text evidence="1">The sequence shown here is derived from an EMBL/GenBank/DDBJ whole genome shotgun (WGS) entry which is preliminary data.</text>
</comment>
<evidence type="ECO:0000313" key="2">
    <source>
        <dbReference type="Proteomes" id="UP001374579"/>
    </source>
</evidence>
<dbReference type="EMBL" id="JBAMIC010000001">
    <property type="protein sequence ID" value="KAK7116580.1"/>
    <property type="molecule type" value="Genomic_DNA"/>
</dbReference>
<dbReference type="AlphaFoldDB" id="A0AAN9C3J7"/>
<name>A0AAN9C3J7_9CAEN</name>
<organism evidence="1 2">
    <name type="scientific">Littorina saxatilis</name>
    <dbReference type="NCBI Taxonomy" id="31220"/>
    <lineage>
        <taxon>Eukaryota</taxon>
        <taxon>Metazoa</taxon>
        <taxon>Spiralia</taxon>
        <taxon>Lophotrochozoa</taxon>
        <taxon>Mollusca</taxon>
        <taxon>Gastropoda</taxon>
        <taxon>Caenogastropoda</taxon>
        <taxon>Littorinimorpha</taxon>
        <taxon>Littorinoidea</taxon>
        <taxon>Littorinidae</taxon>
        <taxon>Littorina</taxon>
    </lineage>
</organism>
<protein>
    <submittedName>
        <fullName evidence="1">Uncharacterized protein</fullName>
    </submittedName>
</protein>
<proteinExistence type="predicted"/>
<dbReference type="Proteomes" id="UP001374579">
    <property type="component" value="Unassembled WGS sequence"/>
</dbReference>
<evidence type="ECO:0000313" key="1">
    <source>
        <dbReference type="EMBL" id="KAK7116580.1"/>
    </source>
</evidence>